<comment type="caution">
    <text evidence="1">The sequence shown here is derived from an EMBL/GenBank/DDBJ whole genome shotgun (WGS) entry which is preliminary data.</text>
</comment>
<name>A0AAE0SI62_9BIVA</name>
<reference evidence="1" key="1">
    <citation type="journal article" date="2021" name="Genome Biol. Evol.">
        <title>A High-Quality Reference Genome for a Parasitic Bivalve with Doubly Uniparental Inheritance (Bivalvia: Unionida).</title>
        <authorList>
            <person name="Smith C.H."/>
        </authorList>
    </citation>
    <scope>NUCLEOTIDE SEQUENCE</scope>
    <source>
        <strain evidence="1">CHS0354</strain>
    </source>
</reference>
<protein>
    <submittedName>
        <fullName evidence="1">Uncharacterized protein</fullName>
    </submittedName>
</protein>
<organism evidence="1 2">
    <name type="scientific">Potamilus streckersoni</name>
    <dbReference type="NCBI Taxonomy" id="2493646"/>
    <lineage>
        <taxon>Eukaryota</taxon>
        <taxon>Metazoa</taxon>
        <taxon>Spiralia</taxon>
        <taxon>Lophotrochozoa</taxon>
        <taxon>Mollusca</taxon>
        <taxon>Bivalvia</taxon>
        <taxon>Autobranchia</taxon>
        <taxon>Heteroconchia</taxon>
        <taxon>Palaeoheterodonta</taxon>
        <taxon>Unionida</taxon>
        <taxon>Unionoidea</taxon>
        <taxon>Unionidae</taxon>
        <taxon>Ambleminae</taxon>
        <taxon>Lampsilini</taxon>
        <taxon>Potamilus</taxon>
    </lineage>
</organism>
<sequence>MVNSKTNLTLDNTCTAKGGHMKQHINIKRTGNGCNFPPELRRTWNYTYQAARYIVFSKKSANLHLLGSKAVIHFTCEGKDGNMFILRVSNATREQDGFMCWLIKKLPDDPFYSYELARLNNFALVPNTTACTFAGGTVLDGKLKLVGSAHRLNLYKDCDWFESAARSEYLYV</sequence>
<keyword evidence="2" id="KW-1185">Reference proteome</keyword>
<gene>
    <name evidence="1" type="ORF">CHS0354_005124</name>
</gene>
<dbReference type="AlphaFoldDB" id="A0AAE0SI62"/>
<reference evidence="1" key="3">
    <citation type="submission" date="2023-05" db="EMBL/GenBank/DDBJ databases">
        <authorList>
            <person name="Smith C.H."/>
        </authorList>
    </citation>
    <scope>NUCLEOTIDE SEQUENCE</scope>
    <source>
        <strain evidence="1">CHS0354</strain>
        <tissue evidence="1">Mantle</tissue>
    </source>
</reference>
<dbReference type="Proteomes" id="UP001195483">
    <property type="component" value="Unassembled WGS sequence"/>
</dbReference>
<accession>A0AAE0SI62</accession>
<dbReference type="EMBL" id="JAEAOA010000364">
    <property type="protein sequence ID" value="KAK3591908.1"/>
    <property type="molecule type" value="Genomic_DNA"/>
</dbReference>
<proteinExistence type="predicted"/>
<evidence type="ECO:0000313" key="1">
    <source>
        <dbReference type="EMBL" id="KAK3591908.1"/>
    </source>
</evidence>
<reference evidence="1" key="2">
    <citation type="journal article" date="2021" name="Genome Biol. Evol.">
        <title>Developing a high-quality reference genome for a parasitic bivalve with doubly uniparental inheritance (Bivalvia: Unionida).</title>
        <authorList>
            <person name="Smith C.H."/>
        </authorList>
    </citation>
    <scope>NUCLEOTIDE SEQUENCE</scope>
    <source>
        <strain evidence="1">CHS0354</strain>
        <tissue evidence="1">Mantle</tissue>
    </source>
</reference>
<evidence type="ECO:0000313" key="2">
    <source>
        <dbReference type="Proteomes" id="UP001195483"/>
    </source>
</evidence>